<dbReference type="EMBL" id="LKTR01000034">
    <property type="protein sequence ID" value="PKD17415.1"/>
    <property type="molecule type" value="Genomic_DNA"/>
</dbReference>
<keyword evidence="2" id="KW-0813">Transport</keyword>
<evidence type="ECO:0000313" key="6">
    <source>
        <dbReference type="EMBL" id="PKD17415.1"/>
    </source>
</evidence>
<evidence type="ECO:0000313" key="8">
    <source>
        <dbReference type="Proteomes" id="UP000232533"/>
    </source>
</evidence>
<dbReference type="RefSeq" id="WP_070054903.1">
    <property type="nucleotide sequence ID" value="NZ_FVZF01000004.1"/>
</dbReference>
<organism evidence="6 8">
    <name type="scientific">Salegentibacter salarius</name>
    <dbReference type="NCBI Taxonomy" id="435906"/>
    <lineage>
        <taxon>Bacteria</taxon>
        <taxon>Pseudomonadati</taxon>
        <taxon>Bacteroidota</taxon>
        <taxon>Flavobacteriia</taxon>
        <taxon>Flavobacteriales</taxon>
        <taxon>Flavobacteriaceae</taxon>
        <taxon>Salegentibacter</taxon>
    </lineage>
</organism>
<dbReference type="GO" id="GO:0015031">
    <property type="term" value="P:protein transport"/>
    <property type="evidence" value="ECO:0007669"/>
    <property type="project" value="UniProtKB-KW"/>
</dbReference>
<evidence type="ECO:0000313" key="7">
    <source>
        <dbReference type="Proteomes" id="UP000176009"/>
    </source>
</evidence>
<keyword evidence="7" id="KW-1185">Reference proteome</keyword>
<evidence type="ECO:0000256" key="1">
    <source>
        <dbReference type="ARBA" id="ARBA00009990"/>
    </source>
</evidence>
<sequence>MKIQLDNWKILNLNFSSREEERLENSFDLKTGNFFPEDKSKTFGVGFEIEIKDKKFDLSIEAIFMFSLDEKITEKFKISDFPKINAPAIAFPYLRAYVSNLTLQSGFDPVMLPSINFVNLVRDSENDEN</sequence>
<dbReference type="Proteomes" id="UP000232533">
    <property type="component" value="Unassembled WGS sequence"/>
</dbReference>
<evidence type="ECO:0000256" key="3">
    <source>
        <dbReference type="ARBA" id="ARBA00022927"/>
    </source>
</evidence>
<keyword evidence="3" id="KW-0653">Protein transport</keyword>
<dbReference type="SUPFAM" id="SSF54611">
    <property type="entry name" value="SecB-like"/>
    <property type="match status" value="1"/>
</dbReference>
<dbReference type="EMBL" id="MJBR01000034">
    <property type="protein sequence ID" value="OEY71822.1"/>
    <property type="molecule type" value="Genomic_DNA"/>
</dbReference>
<protein>
    <submittedName>
        <fullName evidence="6">Preprotein translocase subunit SecB</fullName>
    </submittedName>
</protein>
<reference evidence="6 8" key="1">
    <citation type="submission" date="2015-10" db="EMBL/GenBank/DDBJ databases">
        <title>Draft genome sequence of Salegentibacter salinarum KCTC 12975.</title>
        <authorList>
            <person name="Lin W."/>
            <person name="Zheng Q."/>
        </authorList>
    </citation>
    <scope>NUCLEOTIDE SEQUENCE [LARGE SCALE GENOMIC DNA]</scope>
    <source>
        <strain evidence="6 8">KCTC 12974</strain>
    </source>
</reference>
<dbReference type="GO" id="GO:0051262">
    <property type="term" value="P:protein tetramerization"/>
    <property type="evidence" value="ECO:0007669"/>
    <property type="project" value="InterPro"/>
</dbReference>
<comment type="similarity">
    <text evidence="1">Belongs to the SecB family.</text>
</comment>
<evidence type="ECO:0000256" key="2">
    <source>
        <dbReference type="ARBA" id="ARBA00022448"/>
    </source>
</evidence>
<name>A0A2N0TRQ2_9FLAO</name>
<dbReference type="InterPro" id="IPR003708">
    <property type="entry name" value="SecB"/>
</dbReference>
<dbReference type="OrthoDB" id="983047at2"/>
<dbReference type="AlphaFoldDB" id="A0A2N0TRQ2"/>
<reference evidence="5 7" key="2">
    <citation type="submission" date="2016-09" db="EMBL/GenBank/DDBJ databases">
        <title>Genome Sequence of Salegentibacter salarius,Isolated from a Marine Solar Saltern of the Yellow Sea in South Korea.</title>
        <authorList>
            <person name="Zheng Q."/>
            <person name="Liu Y."/>
        </authorList>
    </citation>
    <scope>NUCLEOTIDE SEQUENCE [LARGE SCALE GENOMIC DNA]</scope>
    <source>
        <strain evidence="5 7">KCTC 12974</strain>
    </source>
</reference>
<dbReference type="Proteomes" id="UP000176009">
    <property type="component" value="Unassembled WGS sequence"/>
</dbReference>
<dbReference type="GO" id="GO:0051082">
    <property type="term" value="F:unfolded protein binding"/>
    <property type="evidence" value="ECO:0007669"/>
    <property type="project" value="InterPro"/>
</dbReference>
<dbReference type="Pfam" id="PF02556">
    <property type="entry name" value="SecB"/>
    <property type="match status" value="1"/>
</dbReference>
<comment type="caution">
    <text evidence="6">The sequence shown here is derived from an EMBL/GenBank/DDBJ whole genome shotgun (WGS) entry which is preliminary data.</text>
</comment>
<proteinExistence type="inferred from homology"/>
<keyword evidence="4" id="KW-0811">Translocation</keyword>
<dbReference type="Gene3D" id="3.10.420.10">
    <property type="entry name" value="SecB-like"/>
    <property type="match status" value="1"/>
</dbReference>
<dbReference type="InterPro" id="IPR035958">
    <property type="entry name" value="SecB-like_sf"/>
</dbReference>
<evidence type="ECO:0000256" key="4">
    <source>
        <dbReference type="ARBA" id="ARBA00023010"/>
    </source>
</evidence>
<gene>
    <name evidence="6" type="ORF">APR40_03930</name>
    <name evidence="5" type="ORF">BHS39_03930</name>
</gene>
<evidence type="ECO:0000313" key="5">
    <source>
        <dbReference type="EMBL" id="OEY71822.1"/>
    </source>
</evidence>
<accession>A0A2N0TRQ2</accession>